<keyword evidence="2" id="KW-1133">Transmembrane helix</keyword>
<keyword evidence="2" id="KW-0472">Membrane</keyword>
<evidence type="ECO:0000256" key="1">
    <source>
        <dbReference type="SAM" id="MobiDB-lite"/>
    </source>
</evidence>
<dbReference type="AlphaFoldDB" id="A0A401RTP0"/>
<dbReference type="PANTHER" id="PTHR37999">
    <property type="entry name" value="MUCIN-17"/>
    <property type="match status" value="1"/>
</dbReference>
<proteinExistence type="predicted"/>
<comment type="caution">
    <text evidence="3">The sequence shown here is derived from an EMBL/GenBank/DDBJ whole genome shotgun (WGS) entry which is preliminary data.</text>
</comment>
<dbReference type="InterPro" id="IPR053311">
    <property type="entry name" value="Mucosal_Integrity_Assoc"/>
</dbReference>
<dbReference type="EMBL" id="BEZZ01002277">
    <property type="protein sequence ID" value="GCC21519.1"/>
    <property type="molecule type" value="Genomic_DNA"/>
</dbReference>
<protein>
    <submittedName>
        <fullName evidence="3">Uncharacterized protein</fullName>
    </submittedName>
</protein>
<gene>
    <name evidence="3" type="ORF">chiPu_0019991</name>
</gene>
<name>A0A401RTP0_CHIPU</name>
<dbReference type="Proteomes" id="UP000287033">
    <property type="component" value="Unassembled WGS sequence"/>
</dbReference>
<feature type="compositionally biased region" description="Polar residues" evidence="1">
    <location>
        <begin position="7"/>
        <end position="20"/>
    </location>
</feature>
<organism evidence="3 4">
    <name type="scientific">Chiloscyllium punctatum</name>
    <name type="common">Brownbanded bambooshark</name>
    <name type="synonym">Hemiscyllium punctatum</name>
    <dbReference type="NCBI Taxonomy" id="137246"/>
    <lineage>
        <taxon>Eukaryota</taxon>
        <taxon>Metazoa</taxon>
        <taxon>Chordata</taxon>
        <taxon>Craniata</taxon>
        <taxon>Vertebrata</taxon>
        <taxon>Chondrichthyes</taxon>
        <taxon>Elasmobranchii</taxon>
        <taxon>Galeomorphii</taxon>
        <taxon>Galeoidea</taxon>
        <taxon>Orectolobiformes</taxon>
        <taxon>Hemiscylliidae</taxon>
        <taxon>Chiloscyllium</taxon>
    </lineage>
</organism>
<keyword evidence="4" id="KW-1185">Reference proteome</keyword>
<dbReference type="PANTHER" id="PTHR37999:SF2">
    <property type="entry name" value="MUCIN-17"/>
    <property type="match status" value="1"/>
</dbReference>
<accession>A0A401RTP0</accession>
<evidence type="ECO:0000313" key="4">
    <source>
        <dbReference type="Proteomes" id="UP000287033"/>
    </source>
</evidence>
<dbReference type="STRING" id="137246.A0A401RTP0"/>
<feature type="region of interest" description="Disordered" evidence="1">
    <location>
        <begin position="1"/>
        <end position="20"/>
    </location>
</feature>
<evidence type="ECO:0000256" key="2">
    <source>
        <dbReference type="SAM" id="Phobius"/>
    </source>
</evidence>
<keyword evidence="2" id="KW-0812">Transmembrane</keyword>
<feature type="transmembrane region" description="Helical" evidence="2">
    <location>
        <begin position="139"/>
        <end position="163"/>
    </location>
</feature>
<evidence type="ECO:0000313" key="3">
    <source>
        <dbReference type="EMBL" id="GCC21519.1"/>
    </source>
</evidence>
<sequence length="243" mass="27152">MRGKPNGENTHVWSADSSTLNSGGLKSLMPVSTIRNSTRLVLDPGYLKVEEAVVTGKRRTYGDCASPVPENLQQYYELTLTSKGAICASICNEARKDSLKCGNGNCGMTNKGAKCYCDLTGGYWYLGDFCNIPIHKNGLIGGLSATLILFLLGLIAFAVYTVWFRRGRKQYFREREDEQIKIIAQWAEDDFEYCNPSTITVANREDTRFDNSTGERKLADFSMVNVKPELDSKFNFNTEQVCV</sequence>
<reference evidence="3 4" key="1">
    <citation type="journal article" date="2018" name="Nat. Ecol. Evol.">
        <title>Shark genomes provide insights into elasmobranch evolution and the origin of vertebrates.</title>
        <authorList>
            <person name="Hara Y"/>
            <person name="Yamaguchi K"/>
            <person name="Onimaru K"/>
            <person name="Kadota M"/>
            <person name="Koyanagi M"/>
            <person name="Keeley SD"/>
            <person name="Tatsumi K"/>
            <person name="Tanaka K"/>
            <person name="Motone F"/>
            <person name="Kageyama Y"/>
            <person name="Nozu R"/>
            <person name="Adachi N"/>
            <person name="Nishimura O"/>
            <person name="Nakagawa R"/>
            <person name="Tanegashima C"/>
            <person name="Kiyatake I"/>
            <person name="Matsumoto R"/>
            <person name="Murakumo K"/>
            <person name="Nishida K"/>
            <person name="Terakita A"/>
            <person name="Kuratani S"/>
            <person name="Sato K"/>
            <person name="Hyodo S Kuraku.S."/>
        </authorList>
    </citation>
    <scope>NUCLEOTIDE SEQUENCE [LARGE SCALE GENOMIC DNA]</scope>
</reference>
<dbReference type="OrthoDB" id="7493297at2759"/>